<dbReference type="Pfam" id="PF00560">
    <property type="entry name" value="LRR_1"/>
    <property type="match status" value="11"/>
</dbReference>
<dbReference type="SUPFAM" id="SSF52058">
    <property type="entry name" value="L domain-like"/>
    <property type="match status" value="4"/>
</dbReference>
<evidence type="ECO:0000256" key="10">
    <source>
        <dbReference type="ARBA" id="ARBA00023180"/>
    </source>
</evidence>
<feature type="domain" description="Leucine-rich repeat-containing N-terminal plant-type" evidence="13">
    <location>
        <begin position="49"/>
        <end position="84"/>
    </location>
</feature>
<dbReference type="InParanoid" id="A0A6I9QYU0"/>
<dbReference type="Pfam" id="PF13855">
    <property type="entry name" value="LRR_8"/>
    <property type="match status" value="1"/>
</dbReference>
<organism evidence="14 15">
    <name type="scientific">Elaeis guineensis var. tenera</name>
    <name type="common">Oil palm</name>
    <dbReference type="NCBI Taxonomy" id="51953"/>
    <lineage>
        <taxon>Eukaryota</taxon>
        <taxon>Viridiplantae</taxon>
        <taxon>Streptophyta</taxon>
        <taxon>Embryophyta</taxon>
        <taxon>Tracheophyta</taxon>
        <taxon>Spermatophyta</taxon>
        <taxon>Magnoliopsida</taxon>
        <taxon>Liliopsida</taxon>
        <taxon>Arecaceae</taxon>
        <taxon>Arecoideae</taxon>
        <taxon>Cocoseae</taxon>
        <taxon>Elaeidinae</taxon>
        <taxon>Elaeis</taxon>
    </lineage>
</organism>
<keyword evidence="14" id="KW-1185">Reference proteome</keyword>
<keyword evidence="3" id="KW-1003">Cell membrane</keyword>
<feature type="signal peptide" evidence="12">
    <location>
        <begin position="1"/>
        <end position="36"/>
    </location>
</feature>
<dbReference type="SMART" id="SM00365">
    <property type="entry name" value="LRR_SD22"/>
    <property type="match status" value="5"/>
</dbReference>
<evidence type="ECO:0000256" key="7">
    <source>
        <dbReference type="ARBA" id="ARBA00022737"/>
    </source>
</evidence>
<evidence type="ECO:0000256" key="9">
    <source>
        <dbReference type="ARBA" id="ARBA00023136"/>
    </source>
</evidence>
<dbReference type="Pfam" id="PF08263">
    <property type="entry name" value="LRRNT_2"/>
    <property type="match status" value="1"/>
</dbReference>
<dbReference type="SMART" id="SM00369">
    <property type="entry name" value="LRR_TYP"/>
    <property type="match status" value="11"/>
</dbReference>
<dbReference type="InterPro" id="IPR001611">
    <property type="entry name" value="Leu-rich_rpt"/>
</dbReference>
<feature type="transmembrane region" description="Helical" evidence="11">
    <location>
        <begin position="929"/>
        <end position="952"/>
    </location>
</feature>
<dbReference type="GO" id="GO:0005886">
    <property type="term" value="C:plasma membrane"/>
    <property type="evidence" value="ECO:0007669"/>
    <property type="project" value="UniProtKB-SubCell"/>
</dbReference>
<dbReference type="Pfam" id="PF13516">
    <property type="entry name" value="LRR_6"/>
    <property type="match status" value="1"/>
</dbReference>
<keyword evidence="5 11" id="KW-0812">Transmembrane</keyword>
<dbReference type="InterPro" id="IPR013210">
    <property type="entry name" value="LRR_N_plant-typ"/>
</dbReference>
<dbReference type="InterPro" id="IPR046956">
    <property type="entry name" value="RLP23-like"/>
</dbReference>
<dbReference type="OrthoDB" id="749832at2759"/>
<dbReference type="InterPro" id="IPR032675">
    <property type="entry name" value="LRR_dom_sf"/>
</dbReference>
<sequence length="999" mass="109864">MRTNKCFRFQREMDRTTTAVCILQLILLYSLAHAAAERHDHKPGCGEMERDILLGFKRRLMDPASILSSWHGEECCSWRGVGCDARTGHVVRLDLGPSMYNGFGLPSLSGDIDPSLANLTHLTHLDLSFNFVNLEPFLPSIGSLTELVYLNLSFIFLSPGKLPHLGNLSRLRYLDLSCSKGLEIDDLQWLSGLSSLQLLDLSEISFDKVGDWLTSINMVPTLAVLRLAGCDLPAAGMTTSRNNLTSLAILDLSNNGLHSALPEYWWFNMTDLVFLDLHTNSFHGRIPSSLGNMTSLEVLYMNDNELQGEIPAALGNICNLRTLDLSVNNITGGIRELVEGWSRCGTVGLEELNLKHNNLSGGLTPRIAHLRRLGKFSLSHNRMSGTIPKEIGQLSRLESLDLSFNAFDGVVSEAHFVHLWRLKALSLISNSLVLNLSSLWIPPFQLQILGLGSCRLGLDIPPWLRTQKNLSELSLSDAGIVGSVPGWFWNLAANMSLLDLSNNMIIGRLPRFFKFYSAYMVSLSSNQFEGPLPGFPAEMAYLDLSYNLFSGTIPPGFMETMHRLTSLLLSNNLLHGTIPSSICNSTTLHVLDLSNNSITGGLPACQGKSPFPGLEILNLANNNLSGKIPDSIGQLGSLQKLHLNHNSLSGKIPLALRNCKFLISIDLGENRLSGHIPAWIGDDLSLLMILRLHSNMFFGSIPPQLMCLSSLQILDLAHNDLSGPIPQSVGNLSAMIKKQEQTIYVVESTIFFVYSMIGEYPISHQESLLLDTKGRALQYEKILILVKSIDFSNNKLNGEIPVELTDLVQLQSLNLSSNQFIGRIPEKIGNLKSLESLDLSKNRLSGAIPSSMSMLSALNHLNLSDNNFSGRIPSGNQLQTLDDPTIYVGNNNLCGFPLKKKCPGEETPQAPVSAGGNDGSADNNIIEILWFYLGAVFGLIVGVWAVFGILILKKNWRIAYFQFIDQDEDDIDDGAKKEEDGASVHVNVQDAPKILRTGS</sequence>
<dbReference type="PRINTS" id="PR00019">
    <property type="entry name" value="LEURICHRPT"/>
</dbReference>
<keyword evidence="10" id="KW-0325">Glycoprotein</keyword>
<dbReference type="Proteomes" id="UP000504607">
    <property type="component" value="Chromosome 3"/>
</dbReference>
<evidence type="ECO:0000256" key="2">
    <source>
        <dbReference type="ARBA" id="ARBA00009592"/>
    </source>
</evidence>
<keyword evidence="4" id="KW-0433">Leucine-rich repeat</keyword>
<reference evidence="15" key="1">
    <citation type="submission" date="2025-08" db="UniProtKB">
        <authorList>
            <consortium name="RefSeq"/>
        </authorList>
    </citation>
    <scope>IDENTIFICATION</scope>
</reference>
<evidence type="ECO:0000256" key="6">
    <source>
        <dbReference type="ARBA" id="ARBA00022729"/>
    </source>
</evidence>
<dbReference type="AlphaFoldDB" id="A0A6I9QYU0"/>
<evidence type="ECO:0000256" key="4">
    <source>
        <dbReference type="ARBA" id="ARBA00022614"/>
    </source>
</evidence>
<keyword evidence="8 11" id="KW-1133">Transmembrane helix</keyword>
<evidence type="ECO:0000259" key="13">
    <source>
        <dbReference type="Pfam" id="PF08263"/>
    </source>
</evidence>
<dbReference type="PANTHER" id="PTHR48063">
    <property type="entry name" value="LRR RECEPTOR-LIKE KINASE"/>
    <property type="match status" value="1"/>
</dbReference>
<evidence type="ECO:0000256" key="3">
    <source>
        <dbReference type="ARBA" id="ARBA00022475"/>
    </source>
</evidence>
<protein>
    <submittedName>
        <fullName evidence="15">Receptor-like protein EIX1</fullName>
    </submittedName>
</protein>
<evidence type="ECO:0000256" key="12">
    <source>
        <dbReference type="SAM" id="SignalP"/>
    </source>
</evidence>
<dbReference type="PANTHER" id="PTHR48063:SF112">
    <property type="entry name" value="RECEPTOR LIKE PROTEIN 30-LIKE"/>
    <property type="match status" value="1"/>
</dbReference>
<keyword evidence="9 11" id="KW-0472">Membrane</keyword>
<keyword evidence="7" id="KW-0677">Repeat</keyword>
<dbReference type="Gene3D" id="3.80.10.10">
    <property type="entry name" value="Ribonuclease Inhibitor"/>
    <property type="match status" value="3"/>
</dbReference>
<dbReference type="FunFam" id="3.80.10.10:FF:000111">
    <property type="entry name" value="LRR receptor-like serine/threonine-protein kinase ERECTA"/>
    <property type="match status" value="1"/>
</dbReference>
<evidence type="ECO:0000256" key="1">
    <source>
        <dbReference type="ARBA" id="ARBA00004251"/>
    </source>
</evidence>
<feature type="chain" id="PRO_5026667898" evidence="12">
    <location>
        <begin position="37"/>
        <end position="999"/>
    </location>
</feature>
<evidence type="ECO:0000313" key="14">
    <source>
        <dbReference type="Proteomes" id="UP000504607"/>
    </source>
</evidence>
<evidence type="ECO:0000256" key="11">
    <source>
        <dbReference type="SAM" id="Phobius"/>
    </source>
</evidence>
<name>A0A6I9QYU0_ELAGV</name>
<dbReference type="FunFam" id="3.80.10.10:FF:000095">
    <property type="entry name" value="LRR receptor-like serine/threonine-protein kinase GSO1"/>
    <property type="match status" value="2"/>
</dbReference>
<evidence type="ECO:0000313" key="15">
    <source>
        <dbReference type="RefSeq" id="XP_010917584.3"/>
    </source>
</evidence>
<evidence type="ECO:0000256" key="5">
    <source>
        <dbReference type="ARBA" id="ARBA00022692"/>
    </source>
</evidence>
<dbReference type="RefSeq" id="XP_010917584.3">
    <property type="nucleotide sequence ID" value="XM_010919282.3"/>
</dbReference>
<dbReference type="InterPro" id="IPR003591">
    <property type="entry name" value="Leu-rich_rpt_typical-subtyp"/>
</dbReference>
<accession>A0A6I9QYU0</accession>
<gene>
    <name evidence="15" type="primary">LOC105042168</name>
</gene>
<proteinExistence type="inferred from homology"/>
<comment type="similarity">
    <text evidence="2">Belongs to the RLP family.</text>
</comment>
<comment type="subcellular location">
    <subcellularLocation>
        <location evidence="1">Cell membrane</location>
        <topology evidence="1">Single-pass type I membrane protein</topology>
    </subcellularLocation>
</comment>
<evidence type="ECO:0000256" key="8">
    <source>
        <dbReference type="ARBA" id="ARBA00022989"/>
    </source>
</evidence>
<keyword evidence="6 12" id="KW-0732">Signal</keyword>